<sequence>MSLPETDINDVTEKVKEYADICKTIKITQEKMKVLNKKKKELYKVVVPKLKSTNVTKCNLPFGTLKVVKTKRKVTPNKVSMKDKYISFFNTRALDQDYINGSAEEKSEILFKYIYVDNIEFKEESTISMTYSKEFRDQFKQLNV</sequence>
<dbReference type="AlphaFoldDB" id="A0A6C0B0X4"/>
<protein>
    <submittedName>
        <fullName evidence="1">Uncharacterized protein</fullName>
    </submittedName>
</protein>
<dbReference type="EMBL" id="MN739041">
    <property type="protein sequence ID" value="QHS85169.1"/>
    <property type="molecule type" value="Genomic_DNA"/>
</dbReference>
<proteinExistence type="predicted"/>
<name>A0A6C0B0X4_9ZZZZ</name>
<evidence type="ECO:0000313" key="1">
    <source>
        <dbReference type="EMBL" id="QHS85169.1"/>
    </source>
</evidence>
<accession>A0A6C0B0X4</accession>
<reference evidence="1" key="1">
    <citation type="journal article" date="2020" name="Nature">
        <title>Giant virus diversity and host interactions through global metagenomics.</title>
        <authorList>
            <person name="Schulz F."/>
            <person name="Roux S."/>
            <person name="Paez-Espino D."/>
            <person name="Jungbluth S."/>
            <person name="Walsh D.A."/>
            <person name="Denef V.J."/>
            <person name="McMahon K.D."/>
            <person name="Konstantinidis K.T."/>
            <person name="Eloe-Fadrosh E.A."/>
            <person name="Kyrpides N.C."/>
            <person name="Woyke T."/>
        </authorList>
    </citation>
    <scope>NUCLEOTIDE SEQUENCE</scope>
    <source>
        <strain evidence="1">GVMAG-M-3300009182-67</strain>
    </source>
</reference>
<organism evidence="1">
    <name type="scientific">viral metagenome</name>
    <dbReference type="NCBI Taxonomy" id="1070528"/>
    <lineage>
        <taxon>unclassified sequences</taxon>
        <taxon>metagenomes</taxon>
        <taxon>organismal metagenomes</taxon>
    </lineage>
</organism>